<keyword evidence="1" id="KW-0808">Transferase</keyword>
<dbReference type="Proteomes" id="UP000199144">
    <property type="component" value="Unassembled WGS sequence"/>
</dbReference>
<dbReference type="GO" id="GO:0008146">
    <property type="term" value="F:sulfotransferase activity"/>
    <property type="evidence" value="ECO:0007669"/>
    <property type="project" value="InterPro"/>
</dbReference>
<dbReference type="InterPro" id="IPR027417">
    <property type="entry name" value="P-loop_NTPase"/>
</dbReference>
<reference evidence="1 2" key="1">
    <citation type="submission" date="2016-10" db="EMBL/GenBank/DDBJ databases">
        <authorList>
            <person name="de Groot N.N."/>
        </authorList>
    </citation>
    <scope>NUCLEOTIDE SEQUENCE [LARGE SCALE GENOMIC DNA]</scope>
    <source>
        <strain evidence="1 2">DSM 15283</strain>
    </source>
</reference>
<dbReference type="EMBL" id="FOTQ01000015">
    <property type="protein sequence ID" value="SFM74084.1"/>
    <property type="molecule type" value="Genomic_DNA"/>
</dbReference>
<dbReference type="STRING" id="254406.SAMN04488042_1155"/>
<proteinExistence type="predicted"/>
<keyword evidence="2" id="KW-1185">Reference proteome</keyword>
<dbReference type="GO" id="GO:0016020">
    <property type="term" value="C:membrane"/>
    <property type="evidence" value="ECO:0007669"/>
    <property type="project" value="InterPro"/>
</dbReference>
<organism evidence="1 2">
    <name type="scientific">Shimia aestuarii</name>
    <dbReference type="NCBI Taxonomy" id="254406"/>
    <lineage>
        <taxon>Bacteria</taxon>
        <taxon>Pseudomonadati</taxon>
        <taxon>Pseudomonadota</taxon>
        <taxon>Alphaproteobacteria</taxon>
        <taxon>Rhodobacterales</taxon>
        <taxon>Roseobacteraceae</taxon>
    </lineage>
</organism>
<name>A0A1I4TBI0_9RHOB</name>
<dbReference type="Pfam" id="PF03567">
    <property type="entry name" value="Sulfotransfer_2"/>
    <property type="match status" value="1"/>
</dbReference>
<gene>
    <name evidence="1" type="ORF">SAMN04488042_1155</name>
</gene>
<evidence type="ECO:0000313" key="1">
    <source>
        <dbReference type="EMBL" id="SFM74084.1"/>
    </source>
</evidence>
<dbReference type="InterPro" id="IPR005331">
    <property type="entry name" value="Sulfotransferase"/>
</dbReference>
<protein>
    <submittedName>
        <fullName evidence="1">LPS sulfotransferase NodH</fullName>
    </submittedName>
</protein>
<sequence>MSSKFDYFVVFAEMRTGSNFLETNINAFPGLSCHGEAFNPHFIGYPNRDEILGVTLEQRTADPKRLLQAVKDEPGKLSGFRFFHDHDPRVLDDCLKDRRCAKIVLTRNPLDSYVSWKIAQATGQWKLTDVRRRKDSKVRFDGEEFRRHVEDLQTFQVTLMKALQLTGQTAFYVAYEDLQDVQVMNGLAQFLGVEDRLEALDTSLKRQNPSPLSDKVSNFGEISGALAELDRFNLSRTPNFEPRRGPVVPTYVAAAKAPLMYLPIRSGPEREVMRWLAALDGVDEDTLLTKFNQKTLRQWKRGHAGHRTFTVIRHPVSRVHHAYCARILSTGEGSYRRIRNTLRKVYKVPLPKDGPGDDYDVAAHRAGFLAFLEFVKANLAGQTGLRLDAHWATQSGALRGFGELALPDMIIREDEMQSYLPALAVQVGRMDAPDPEPASSDQPWALDDVYDDEIEALVSDIYQRDYWIFGFDRWK</sequence>
<accession>A0A1I4TBI0</accession>
<dbReference type="SUPFAM" id="SSF52540">
    <property type="entry name" value="P-loop containing nucleoside triphosphate hydrolases"/>
    <property type="match status" value="1"/>
</dbReference>
<dbReference type="OrthoDB" id="7802556at2"/>
<dbReference type="AlphaFoldDB" id="A0A1I4TBI0"/>
<dbReference type="Gene3D" id="3.40.50.300">
    <property type="entry name" value="P-loop containing nucleotide triphosphate hydrolases"/>
    <property type="match status" value="1"/>
</dbReference>
<evidence type="ECO:0000313" key="2">
    <source>
        <dbReference type="Proteomes" id="UP000199144"/>
    </source>
</evidence>
<dbReference type="RefSeq" id="WP_093096904.1">
    <property type="nucleotide sequence ID" value="NZ_FOTQ01000015.1"/>
</dbReference>